<comment type="similarity">
    <text evidence="1 12 13">Belongs to the ATPase B chain family.</text>
</comment>
<keyword evidence="14" id="KW-0175">Coiled coil</keyword>
<keyword evidence="9 12" id="KW-0066">ATP synthesis</keyword>
<organism evidence="15 16">
    <name type="scientific">Anaerobium acetethylicum</name>
    <dbReference type="NCBI Taxonomy" id="1619234"/>
    <lineage>
        <taxon>Bacteria</taxon>
        <taxon>Bacillati</taxon>
        <taxon>Bacillota</taxon>
        <taxon>Clostridia</taxon>
        <taxon>Lachnospirales</taxon>
        <taxon>Lachnospiraceae</taxon>
        <taxon>Anaerobium</taxon>
    </lineage>
</organism>
<dbReference type="PANTHER" id="PTHR33445:SF2">
    <property type="entry name" value="ATP SYNTHASE SUBUNIT B', CHLOROPLASTIC"/>
    <property type="match status" value="1"/>
</dbReference>
<comment type="subunit">
    <text evidence="12">F-type ATPases have 2 components, F(1) - the catalytic core - and F(0) - the membrane proton channel. F(1) has five subunits: alpha(3), beta(3), gamma(1), delta(1), epsilon(1). F(0) has three main subunits: a(1), b(2) and c(10-14). The alpha and beta chains form an alternating ring which encloses part of the gamma chain. F(1) is attached to F(0) by a central stalk formed by the gamma and epsilon chains, while a peripheral stalk is formed by the delta and b chains.</text>
</comment>
<evidence type="ECO:0000256" key="5">
    <source>
        <dbReference type="ARBA" id="ARBA00022781"/>
    </source>
</evidence>
<accession>A0A1D3TTH5</accession>
<evidence type="ECO:0000256" key="2">
    <source>
        <dbReference type="ARBA" id="ARBA00022448"/>
    </source>
</evidence>
<dbReference type="GO" id="GO:0045259">
    <property type="term" value="C:proton-transporting ATP synthase complex"/>
    <property type="evidence" value="ECO:0007669"/>
    <property type="project" value="UniProtKB-KW"/>
</dbReference>
<evidence type="ECO:0000256" key="9">
    <source>
        <dbReference type="ARBA" id="ARBA00023310"/>
    </source>
</evidence>
<protein>
    <recommendedName>
        <fullName evidence="12">ATP synthase subunit b</fullName>
    </recommendedName>
    <alternativeName>
        <fullName evidence="12">ATP synthase F(0) sector subunit b</fullName>
    </alternativeName>
    <alternativeName>
        <fullName evidence="12">ATPase subunit I</fullName>
    </alternativeName>
    <alternativeName>
        <fullName evidence="12">F-type ATPase subunit b</fullName>
        <shortName evidence="12">F-ATPase subunit b</shortName>
    </alternativeName>
</protein>
<evidence type="ECO:0000256" key="1">
    <source>
        <dbReference type="ARBA" id="ARBA00005513"/>
    </source>
</evidence>
<keyword evidence="3 12" id="KW-0138">CF(0)</keyword>
<comment type="subcellular location">
    <subcellularLocation>
        <location evidence="12">Cell membrane</location>
        <topology evidence="12">Single-pass membrane protein</topology>
    </subcellularLocation>
    <subcellularLocation>
        <location evidence="11">Endomembrane system</location>
        <topology evidence="11">Single-pass membrane protein</topology>
    </subcellularLocation>
</comment>
<evidence type="ECO:0000256" key="8">
    <source>
        <dbReference type="ARBA" id="ARBA00023136"/>
    </source>
</evidence>
<proteinExistence type="inferred from homology"/>
<keyword evidence="16" id="KW-1185">Reference proteome</keyword>
<evidence type="ECO:0000313" key="15">
    <source>
        <dbReference type="EMBL" id="SCP97224.1"/>
    </source>
</evidence>
<keyword evidence="6 12" id="KW-1133">Transmembrane helix</keyword>
<reference evidence="15 16" key="1">
    <citation type="submission" date="2016-09" db="EMBL/GenBank/DDBJ databases">
        <authorList>
            <person name="Capua I."/>
            <person name="De Benedictis P."/>
            <person name="Joannis T."/>
            <person name="Lombin L.H."/>
            <person name="Cattoli G."/>
        </authorList>
    </citation>
    <scope>NUCLEOTIDE SEQUENCE [LARGE SCALE GENOMIC DNA]</scope>
    <source>
        <strain evidence="15 16">GluBS11</strain>
    </source>
</reference>
<evidence type="ECO:0000256" key="7">
    <source>
        <dbReference type="ARBA" id="ARBA00023065"/>
    </source>
</evidence>
<keyword evidence="5 12" id="KW-0375">Hydrogen ion transport</keyword>
<keyword evidence="4 12" id="KW-0812">Transmembrane</keyword>
<evidence type="ECO:0000256" key="4">
    <source>
        <dbReference type="ARBA" id="ARBA00022692"/>
    </source>
</evidence>
<feature type="transmembrane region" description="Helical" evidence="12">
    <location>
        <begin position="6"/>
        <end position="23"/>
    </location>
</feature>
<evidence type="ECO:0000313" key="16">
    <source>
        <dbReference type="Proteomes" id="UP000199315"/>
    </source>
</evidence>
<name>A0A1D3TTH5_9FIRM</name>
<dbReference type="STRING" id="1619234.SAMN05421730_100944"/>
<dbReference type="GO" id="GO:0005886">
    <property type="term" value="C:plasma membrane"/>
    <property type="evidence" value="ECO:0007669"/>
    <property type="project" value="UniProtKB-SubCell"/>
</dbReference>
<evidence type="ECO:0000256" key="11">
    <source>
        <dbReference type="ARBA" id="ARBA00037847"/>
    </source>
</evidence>
<evidence type="ECO:0000256" key="3">
    <source>
        <dbReference type="ARBA" id="ARBA00022547"/>
    </source>
</evidence>
<keyword evidence="2 12" id="KW-0813">Transport</keyword>
<evidence type="ECO:0000256" key="13">
    <source>
        <dbReference type="RuleBase" id="RU003848"/>
    </source>
</evidence>
<dbReference type="NCBIfam" id="TIGR01144">
    <property type="entry name" value="ATP_synt_b"/>
    <property type="match status" value="1"/>
</dbReference>
<dbReference type="PANTHER" id="PTHR33445">
    <property type="entry name" value="ATP SYNTHASE SUBUNIT B', CHLOROPLASTIC"/>
    <property type="match status" value="1"/>
</dbReference>
<dbReference type="InterPro" id="IPR002146">
    <property type="entry name" value="ATP_synth_b/b'su_bac/chlpt"/>
</dbReference>
<keyword evidence="12" id="KW-1003">Cell membrane</keyword>
<gene>
    <name evidence="12" type="primary">atpF</name>
    <name evidence="15" type="ORF">SAMN05421730_100944</name>
</gene>
<evidence type="ECO:0000256" key="6">
    <source>
        <dbReference type="ARBA" id="ARBA00022989"/>
    </source>
</evidence>
<dbReference type="CDD" id="cd06503">
    <property type="entry name" value="ATP-synt_Fo_b"/>
    <property type="match status" value="1"/>
</dbReference>
<dbReference type="GO" id="GO:0046933">
    <property type="term" value="F:proton-transporting ATP synthase activity, rotational mechanism"/>
    <property type="evidence" value="ECO:0007669"/>
    <property type="project" value="UniProtKB-UniRule"/>
</dbReference>
<dbReference type="GO" id="GO:0046961">
    <property type="term" value="F:proton-transporting ATPase activity, rotational mechanism"/>
    <property type="evidence" value="ECO:0007669"/>
    <property type="project" value="TreeGrafter"/>
</dbReference>
<dbReference type="HAMAP" id="MF_01398">
    <property type="entry name" value="ATP_synth_b_bprime"/>
    <property type="match status" value="1"/>
</dbReference>
<comment type="function">
    <text evidence="12">Component of the F(0) channel, it forms part of the peripheral stalk, linking F(1) to F(0).</text>
</comment>
<dbReference type="EMBL" id="FMKA01000009">
    <property type="protein sequence ID" value="SCP97224.1"/>
    <property type="molecule type" value="Genomic_DNA"/>
</dbReference>
<dbReference type="OrthoDB" id="1770883at2"/>
<evidence type="ECO:0000256" key="12">
    <source>
        <dbReference type="HAMAP-Rule" id="MF_01398"/>
    </source>
</evidence>
<dbReference type="RefSeq" id="WP_091233101.1">
    <property type="nucleotide sequence ID" value="NZ_FMKA01000009.1"/>
</dbReference>
<feature type="coiled-coil region" evidence="14">
    <location>
        <begin position="32"/>
        <end position="99"/>
    </location>
</feature>
<keyword evidence="7 12" id="KW-0406">Ion transport</keyword>
<dbReference type="InterPro" id="IPR050059">
    <property type="entry name" value="ATP_synthase_B_chain"/>
</dbReference>
<evidence type="ECO:0000256" key="10">
    <source>
        <dbReference type="ARBA" id="ARBA00025198"/>
    </source>
</evidence>
<dbReference type="Pfam" id="PF00430">
    <property type="entry name" value="ATP-synt_B"/>
    <property type="match status" value="1"/>
</dbReference>
<keyword evidence="8 12" id="KW-0472">Membrane</keyword>
<dbReference type="AlphaFoldDB" id="A0A1D3TTH5"/>
<dbReference type="GO" id="GO:0012505">
    <property type="term" value="C:endomembrane system"/>
    <property type="evidence" value="ECO:0007669"/>
    <property type="project" value="UniProtKB-SubCell"/>
</dbReference>
<dbReference type="InterPro" id="IPR005864">
    <property type="entry name" value="ATP_synth_F0_bsu_bac"/>
</dbReference>
<dbReference type="Proteomes" id="UP000199315">
    <property type="component" value="Unassembled WGS sequence"/>
</dbReference>
<comment type="function">
    <text evidence="10 12">F(1)F(0) ATP synthase produces ATP from ADP in the presence of a proton or sodium gradient. F-type ATPases consist of two structural domains, F(1) containing the extramembraneous catalytic core and F(0) containing the membrane proton channel, linked together by a central stalk and a peripheral stalk. During catalysis, ATP synthesis in the catalytic domain of F(1) is coupled via a rotary mechanism of the central stalk subunits to proton translocation.</text>
</comment>
<evidence type="ECO:0000256" key="14">
    <source>
        <dbReference type="SAM" id="Coils"/>
    </source>
</evidence>
<sequence length="162" mass="18337">MLKLDWWNLVLNMINVLVLYLLMRKFLFGPVTEIMEKRKNAIEASLAEADEKNNEALKLKQDYEKALEDADEKATAIVKEAKQRALGEHDKQINATQKEISEMMESAKKSIELEKQKSMQDIQLEIAGVAMAAAAKVIRKNVDDSTNKKIIDDFLAEEGAGR</sequence>